<dbReference type="OrthoDB" id="34139at2157"/>
<feature type="region of interest" description="Disordered" evidence="2">
    <location>
        <begin position="222"/>
        <end position="246"/>
    </location>
</feature>
<reference evidence="6" key="1">
    <citation type="submission" date="2015-03" db="EMBL/GenBank/DDBJ databases">
        <authorList>
            <person name="Urmite Genomes"/>
        </authorList>
    </citation>
    <scope>NUCLEOTIDE SEQUENCE [LARGE SCALE GENOMIC DNA]</scope>
    <source>
        <strain evidence="6">Arc-Hr</strain>
    </source>
</reference>
<dbReference type="NCBIfam" id="TIGR00230">
    <property type="entry name" value="sfsA"/>
    <property type="match status" value="1"/>
</dbReference>
<proteinExistence type="inferred from homology"/>
<sequence length="246" mass="27362">MDPLLTIDGELLTGTIVDRPNRFVVRVRFEDAPERVFLGDPGALEGTVEPGNEILCSPVEDPERATDYDAIAVRVDGVYVSVRPALANGLFERALARDAIPAFDGYSCLKREPSLPEYGRTDFLVETPAGETAFVEIKSCTHVKDGVAMFPDRQTERGRRHLRSLEALSEDGHETHVVFVVQRPDVERFRPYQAVDPEFAELLARVRETGVDVHAITTSFDPPHYSLRNDDLPVDIGSRAGRSESE</sequence>
<gene>
    <name evidence="1 5" type="primary">sfsA</name>
    <name evidence="5" type="ORF">BN996_03154</name>
</gene>
<evidence type="ECO:0000313" key="6">
    <source>
        <dbReference type="Proteomes" id="UP000198902"/>
    </source>
</evidence>
<evidence type="ECO:0000256" key="2">
    <source>
        <dbReference type="SAM" id="MobiDB-lite"/>
    </source>
</evidence>
<feature type="domain" description="Sugar fermentation stimulation protein C-terminal" evidence="3">
    <location>
        <begin position="86"/>
        <end position="222"/>
    </location>
</feature>
<accession>A0A0D6JVP1</accession>
<keyword evidence="6" id="KW-1185">Reference proteome</keyword>
<evidence type="ECO:0000256" key="1">
    <source>
        <dbReference type="HAMAP-Rule" id="MF_00095"/>
    </source>
</evidence>
<dbReference type="EMBL" id="CSTE01000004">
    <property type="protein sequence ID" value="CQR52470.1"/>
    <property type="molecule type" value="Genomic_DNA"/>
</dbReference>
<comment type="similarity">
    <text evidence="1">Belongs to the SfsA family.</text>
</comment>
<dbReference type="InterPro" id="IPR005224">
    <property type="entry name" value="SfsA"/>
</dbReference>
<dbReference type="GO" id="GO:0003677">
    <property type="term" value="F:DNA binding"/>
    <property type="evidence" value="ECO:0007669"/>
    <property type="project" value="InterPro"/>
</dbReference>
<dbReference type="AlphaFoldDB" id="A0A0D6JVP1"/>
<organism evidence="5 6">
    <name type="scientific">Haloferax massiliensis</name>
    <dbReference type="NCBI Taxonomy" id="1476858"/>
    <lineage>
        <taxon>Archaea</taxon>
        <taxon>Methanobacteriati</taxon>
        <taxon>Methanobacteriota</taxon>
        <taxon>Stenosarchaea group</taxon>
        <taxon>Halobacteria</taxon>
        <taxon>Halobacteriales</taxon>
        <taxon>Haloferacaceae</taxon>
        <taxon>Haloferax</taxon>
    </lineage>
</organism>
<evidence type="ECO:0000313" key="5">
    <source>
        <dbReference type="EMBL" id="CQR52470.1"/>
    </source>
</evidence>
<dbReference type="Gene3D" id="2.40.50.580">
    <property type="match status" value="1"/>
</dbReference>
<dbReference type="HAMAP" id="MF_00095">
    <property type="entry name" value="SfsA"/>
    <property type="match status" value="1"/>
</dbReference>
<dbReference type="Pfam" id="PF17746">
    <property type="entry name" value="SfsA_N"/>
    <property type="match status" value="1"/>
</dbReference>
<dbReference type="RefSeq" id="WP_089780618.1">
    <property type="nucleotide sequence ID" value="NZ_CABLRR010000004.1"/>
</dbReference>
<dbReference type="CDD" id="cd22359">
    <property type="entry name" value="SfsA-like_bacterial"/>
    <property type="match status" value="1"/>
</dbReference>
<dbReference type="PANTHER" id="PTHR30545">
    <property type="entry name" value="SUGAR FERMENTATION STIMULATION PROTEIN A"/>
    <property type="match status" value="1"/>
</dbReference>
<dbReference type="InterPro" id="IPR041465">
    <property type="entry name" value="SfsA_N"/>
</dbReference>
<evidence type="ECO:0000259" key="4">
    <source>
        <dbReference type="Pfam" id="PF17746"/>
    </source>
</evidence>
<name>A0A0D6JVP1_9EURY</name>
<dbReference type="Pfam" id="PF03749">
    <property type="entry name" value="SfsA"/>
    <property type="match status" value="1"/>
</dbReference>
<dbReference type="Proteomes" id="UP000198902">
    <property type="component" value="Unassembled WGS sequence"/>
</dbReference>
<feature type="domain" description="SfsA N-terminal OB" evidence="4">
    <location>
        <begin position="17"/>
        <end position="82"/>
    </location>
</feature>
<dbReference type="Gene3D" id="3.40.1350.60">
    <property type="match status" value="1"/>
</dbReference>
<dbReference type="InterPro" id="IPR040452">
    <property type="entry name" value="SfsA_C"/>
</dbReference>
<protein>
    <recommendedName>
        <fullName evidence="1">Sugar fermentation stimulation protein homolog</fullName>
    </recommendedName>
</protein>
<evidence type="ECO:0000259" key="3">
    <source>
        <dbReference type="Pfam" id="PF03749"/>
    </source>
</evidence>
<dbReference type="PANTHER" id="PTHR30545:SF2">
    <property type="entry name" value="SUGAR FERMENTATION STIMULATION PROTEIN A"/>
    <property type="match status" value="1"/>
</dbReference>